<dbReference type="PANTHER" id="PTHR30620">
    <property type="entry name" value="PERIPLASMIC BETA-GLUCOSIDASE-RELATED"/>
    <property type="match status" value="1"/>
</dbReference>
<dbReference type="InterPro" id="IPR051915">
    <property type="entry name" value="Cellulose_Degrad_GH3"/>
</dbReference>
<dbReference type="InterPro" id="IPR036962">
    <property type="entry name" value="Glyco_hydro_3_N_sf"/>
</dbReference>
<keyword evidence="6 8" id="KW-0326">Glycosidase</keyword>
<dbReference type="Gene3D" id="2.60.40.10">
    <property type="entry name" value="Immunoglobulins"/>
    <property type="match status" value="1"/>
</dbReference>
<proteinExistence type="inferred from homology"/>
<dbReference type="Gene3D" id="3.40.50.1700">
    <property type="entry name" value="Glycoside hydrolase family 3 C-terminal domain"/>
    <property type="match status" value="1"/>
</dbReference>
<dbReference type="Gene3D" id="3.20.20.300">
    <property type="entry name" value="Glycoside hydrolase, family 3, N-terminal domain"/>
    <property type="match status" value="1"/>
</dbReference>
<evidence type="ECO:0000256" key="3">
    <source>
        <dbReference type="ARBA" id="ARBA00012744"/>
    </source>
</evidence>
<dbReference type="Pfam" id="PF01915">
    <property type="entry name" value="Glyco_hydro_3_C"/>
    <property type="match status" value="1"/>
</dbReference>
<comment type="catalytic activity">
    <reaction evidence="1">
        <text>Hydrolysis of terminal, non-reducing beta-D-glucosyl residues with release of beta-D-glucose.</text>
        <dbReference type="EC" id="3.2.1.21"/>
    </reaction>
</comment>
<protein>
    <recommendedName>
        <fullName evidence="3">beta-glucosidase</fullName>
        <ecNumber evidence="3">3.2.1.21</ecNumber>
    </recommendedName>
</protein>
<keyword evidence="5 8" id="KW-0378">Hydrolase</keyword>
<evidence type="ECO:0000256" key="6">
    <source>
        <dbReference type="ARBA" id="ARBA00023295"/>
    </source>
</evidence>
<dbReference type="PRINTS" id="PR00133">
    <property type="entry name" value="GLHYDRLASE3"/>
</dbReference>
<reference evidence="8 9" key="1">
    <citation type="submission" date="2023-07" db="EMBL/GenBank/DDBJ databases">
        <title>Sequencing the genomes of 1000 actinobacteria strains.</title>
        <authorList>
            <person name="Klenk H.-P."/>
        </authorList>
    </citation>
    <scope>NUCLEOTIDE SEQUENCE [LARGE SCALE GENOMIC DNA]</scope>
    <source>
        <strain evidence="8 9">DSM 43749</strain>
    </source>
</reference>
<dbReference type="Proteomes" id="UP001268819">
    <property type="component" value="Unassembled WGS sequence"/>
</dbReference>
<keyword evidence="4" id="KW-0732">Signal</keyword>
<dbReference type="EC" id="3.2.1.21" evidence="3"/>
<evidence type="ECO:0000256" key="1">
    <source>
        <dbReference type="ARBA" id="ARBA00000448"/>
    </source>
</evidence>
<evidence type="ECO:0000313" key="8">
    <source>
        <dbReference type="EMBL" id="MDR6592716.1"/>
    </source>
</evidence>
<keyword evidence="9" id="KW-1185">Reference proteome</keyword>
<dbReference type="InterPro" id="IPR036881">
    <property type="entry name" value="Glyco_hydro_3_C_sf"/>
</dbReference>
<dbReference type="GO" id="GO:0008422">
    <property type="term" value="F:beta-glucosidase activity"/>
    <property type="evidence" value="ECO:0007669"/>
    <property type="project" value="UniProtKB-EC"/>
</dbReference>
<evidence type="ECO:0000256" key="4">
    <source>
        <dbReference type="ARBA" id="ARBA00022729"/>
    </source>
</evidence>
<dbReference type="Pfam" id="PF14310">
    <property type="entry name" value="Fn3-like"/>
    <property type="match status" value="1"/>
</dbReference>
<dbReference type="InterPro" id="IPR017853">
    <property type="entry name" value="GH"/>
</dbReference>
<sequence length="763" mass="82517">MDHDLPFRDPARPIPERVADLLGRMTLPEKVGQMMQLDSREDLDDHVLRKHVGSVLHTSPERVLRAHDLTARTRLRVPLLVAEDCIHGHSFHEGATIFPTQLGMAASWDAELVERVARATAVEVAATGVHWTFSPVLCIARDLRWGRIDETFGEDPVLIGELASAMVRGYQGDGLGDPTAILATAKHFAGYSETQGGRDASEADLSRRKLRSWFLPPFERVAREGCRTFMLGYQTTDGVPITVNDWLLDEVLRGEWGYTGTLITDWDNVGRMVWEQRVQPDYAHAAAAAVRAGNDMIMTTPGFFEGALEAVESGLLAESDLDRAVARVLALKFELGLFEDPRRPDAERQRVVVNHPDHAALNLEVARRSLVLLRNDGVLPLDGGLTADATGRAVGTPGRTRRIAVVGPLADDAQTQLGDWAGSSGQADWLPDGQPREMITTVLDGLREHVPDGWEVVHARGADILVLAPDPEGDTFPDGQPRPQVVVPSAPDEALIAEATAAARTADYVVAVVGDRVELVGEGRSTATLDLVGGQIALLDALAATGTPLVVVLLASKPLVLPPSTRDAALLWAANPGMRGGRAVAEVLLGLVEPSGRLPISFARHVGQQPTYYNQVRGQHGSRYADLTQDPAFAFGEGLSYTRVEYDDLRVETDVLGPEDHVRAAVTLRNTGARPARETVQVYVSDTVTSASWADKELKAFRQVELAPGATATVHLDVPVADCTIVDARGRRVVEPGEFTLLVGPSSRDSALLRAGFTVKCPT</sequence>
<dbReference type="Pfam" id="PF00933">
    <property type="entry name" value="Glyco_hydro_3"/>
    <property type="match status" value="1"/>
</dbReference>
<dbReference type="SUPFAM" id="SSF51445">
    <property type="entry name" value="(Trans)glycosidases"/>
    <property type="match status" value="1"/>
</dbReference>
<evidence type="ECO:0000256" key="2">
    <source>
        <dbReference type="ARBA" id="ARBA00005336"/>
    </source>
</evidence>
<dbReference type="SMART" id="SM01217">
    <property type="entry name" value="Fn3_like"/>
    <property type="match status" value="1"/>
</dbReference>
<evidence type="ECO:0000259" key="7">
    <source>
        <dbReference type="SMART" id="SM01217"/>
    </source>
</evidence>
<gene>
    <name evidence="8" type="ORF">J2S66_001100</name>
</gene>
<organism evidence="8 9">
    <name type="scientific">Saccharothrix longispora</name>
    <dbReference type="NCBI Taxonomy" id="33920"/>
    <lineage>
        <taxon>Bacteria</taxon>
        <taxon>Bacillati</taxon>
        <taxon>Actinomycetota</taxon>
        <taxon>Actinomycetes</taxon>
        <taxon>Pseudonocardiales</taxon>
        <taxon>Pseudonocardiaceae</taxon>
        <taxon>Saccharothrix</taxon>
    </lineage>
</organism>
<dbReference type="InterPro" id="IPR013783">
    <property type="entry name" value="Ig-like_fold"/>
</dbReference>
<dbReference type="PANTHER" id="PTHR30620:SF16">
    <property type="entry name" value="LYSOSOMAL BETA GLUCOSIDASE"/>
    <property type="match status" value="1"/>
</dbReference>
<feature type="domain" description="Fibronectin type III-like" evidence="7">
    <location>
        <begin position="678"/>
        <end position="747"/>
    </location>
</feature>
<evidence type="ECO:0000313" key="9">
    <source>
        <dbReference type="Proteomes" id="UP001268819"/>
    </source>
</evidence>
<dbReference type="SUPFAM" id="SSF52279">
    <property type="entry name" value="Beta-D-glucan exohydrolase, C-terminal domain"/>
    <property type="match status" value="1"/>
</dbReference>
<dbReference type="RefSeq" id="WP_310304521.1">
    <property type="nucleotide sequence ID" value="NZ_BAAAXB010000001.1"/>
</dbReference>
<accession>A0ABU1PQH9</accession>
<dbReference type="InterPro" id="IPR026891">
    <property type="entry name" value="Fn3-like"/>
</dbReference>
<evidence type="ECO:0000256" key="5">
    <source>
        <dbReference type="ARBA" id="ARBA00022801"/>
    </source>
</evidence>
<dbReference type="EMBL" id="JAVDSG010000001">
    <property type="protein sequence ID" value="MDR6592716.1"/>
    <property type="molecule type" value="Genomic_DNA"/>
</dbReference>
<name>A0ABU1PQH9_9PSEU</name>
<comment type="caution">
    <text evidence="8">The sequence shown here is derived from an EMBL/GenBank/DDBJ whole genome shotgun (WGS) entry which is preliminary data.</text>
</comment>
<dbReference type="InterPro" id="IPR001764">
    <property type="entry name" value="Glyco_hydro_3_N"/>
</dbReference>
<comment type="similarity">
    <text evidence="2">Belongs to the glycosyl hydrolase 3 family.</text>
</comment>
<dbReference type="InterPro" id="IPR002772">
    <property type="entry name" value="Glyco_hydro_3_C"/>
</dbReference>